<reference evidence="2 3" key="1">
    <citation type="submission" date="2019-07" db="EMBL/GenBank/DDBJ databases">
        <authorList>
            <person name="Jastrzebski P J."/>
            <person name="Paukszto L."/>
            <person name="Jastrzebski P J."/>
        </authorList>
    </citation>
    <scope>NUCLEOTIDE SEQUENCE [LARGE SCALE GENOMIC DNA]</scope>
    <source>
        <strain evidence="2 3">WMS-il1</strain>
    </source>
</reference>
<evidence type="ECO:0000313" key="2">
    <source>
        <dbReference type="EMBL" id="VUZ57028.1"/>
    </source>
</evidence>
<organism evidence="2 3">
    <name type="scientific">Hymenolepis diminuta</name>
    <name type="common">Rat tapeworm</name>
    <dbReference type="NCBI Taxonomy" id="6216"/>
    <lineage>
        <taxon>Eukaryota</taxon>
        <taxon>Metazoa</taxon>
        <taxon>Spiralia</taxon>
        <taxon>Lophotrochozoa</taxon>
        <taxon>Platyhelminthes</taxon>
        <taxon>Cestoda</taxon>
        <taxon>Eucestoda</taxon>
        <taxon>Cyclophyllidea</taxon>
        <taxon>Hymenolepididae</taxon>
        <taxon>Hymenolepis</taxon>
    </lineage>
</organism>
<dbReference type="Proteomes" id="UP000321570">
    <property type="component" value="Unassembled WGS sequence"/>
</dbReference>
<protein>
    <submittedName>
        <fullName evidence="2">Uncharacterized protein</fullName>
    </submittedName>
</protein>
<dbReference type="EMBL" id="CABIJS010000708">
    <property type="protein sequence ID" value="VUZ57028.1"/>
    <property type="molecule type" value="Genomic_DNA"/>
</dbReference>
<dbReference type="AlphaFoldDB" id="A0A564ZDW5"/>
<proteinExistence type="predicted"/>
<name>A0A564ZDW5_HYMDI</name>
<evidence type="ECO:0000313" key="1">
    <source>
        <dbReference type="EMBL" id="VUZ45663.1"/>
    </source>
</evidence>
<gene>
    <name evidence="2" type="ORF">WMSIL1_LOCUS14523</name>
    <name evidence="1" type="ORF">WMSIL1_LOCUS5613</name>
</gene>
<accession>A0A564ZDW5</accession>
<keyword evidence="3" id="KW-1185">Reference proteome</keyword>
<dbReference type="EMBL" id="CABIJS010000184">
    <property type="protein sequence ID" value="VUZ45663.1"/>
    <property type="molecule type" value="Genomic_DNA"/>
</dbReference>
<evidence type="ECO:0000313" key="3">
    <source>
        <dbReference type="Proteomes" id="UP000321570"/>
    </source>
</evidence>
<sequence>MMPFASTFMWNIRDVLNILQFITTGYEHTIIRTSFTVALAADPTSLTFVSSIFKYFTNRFSSFKWRPHFWLLQFTAHLAYKNFVLPSTRALF</sequence>